<dbReference type="AlphaFoldDB" id="A0AA37X557"/>
<dbReference type="EMBL" id="BSRA01000021">
    <property type="protein sequence ID" value="GLV14948.1"/>
    <property type="molecule type" value="Genomic_DNA"/>
</dbReference>
<comment type="caution">
    <text evidence="1">The sequence shown here is derived from an EMBL/GenBank/DDBJ whole genome shotgun (WGS) entry which is preliminary data.</text>
</comment>
<organism evidence="1 2">
    <name type="scientific">Alicyclobacillus hesperidum</name>
    <dbReference type="NCBI Taxonomy" id="89784"/>
    <lineage>
        <taxon>Bacteria</taxon>
        <taxon>Bacillati</taxon>
        <taxon>Bacillota</taxon>
        <taxon>Bacilli</taxon>
        <taxon>Bacillales</taxon>
        <taxon>Alicyclobacillaceae</taxon>
        <taxon>Alicyclobacillus</taxon>
    </lineage>
</organism>
<evidence type="ECO:0000313" key="2">
    <source>
        <dbReference type="Proteomes" id="UP001157137"/>
    </source>
</evidence>
<gene>
    <name evidence="1" type="ORF">Heshes_26330</name>
</gene>
<dbReference type="RefSeq" id="WP_284228124.1">
    <property type="nucleotide sequence ID" value="NZ_BSRA01000021.1"/>
</dbReference>
<name>A0AA37X557_9BACL</name>
<sequence>MNSQTGEFSIDRPDIGGWETLIGSPVYADGREVTPEGEAGEYKVEFVLGPSKYQIDNIKIGFEADGDSFIQFRDPERNDPNQVVQAVLDCHGPGGERAIARAVCNKNGRMSKIVLDRVLADNRVHAEKIAYLLVSPVLSWISFAYDIPVEIVQTTTTELSTFMVATTVWMSPKIKGLDERFQLPNVPHNPRLLECIGQYREGLSSTNDIYSFLCFWKAYEGLIHIRQKLDKYIARNKLEGLPSRDALIPDDPSVRDTHAELIGRKLTYAHEQFRKTKRDAIAHLDTASGTYVSAHDLEQLYEIRRAIPVTRLIAKIAIMNELRIYERLIQLGHTECLRM</sequence>
<dbReference type="Pfam" id="PF17419">
    <property type="entry name" value="MauJ"/>
    <property type="match status" value="1"/>
</dbReference>
<protein>
    <submittedName>
        <fullName evidence="1">Uncharacterized protein</fullName>
    </submittedName>
</protein>
<accession>A0AA37X557</accession>
<evidence type="ECO:0000313" key="1">
    <source>
        <dbReference type="EMBL" id="GLV14948.1"/>
    </source>
</evidence>
<reference evidence="1" key="1">
    <citation type="submission" date="2023-02" db="EMBL/GenBank/DDBJ databases">
        <title>Proposal of a novel subspecies: Alicyclobacillus hesperidum subspecies aegle.</title>
        <authorList>
            <person name="Goto K."/>
            <person name="Fujii T."/>
            <person name="Yasui K."/>
            <person name="Mochida K."/>
            <person name="Kato-Tanaka Y."/>
            <person name="Morohoshi S."/>
            <person name="An S.Y."/>
            <person name="Kasai H."/>
            <person name="Yokota A."/>
        </authorList>
    </citation>
    <scope>NUCLEOTIDE SEQUENCE</scope>
    <source>
        <strain evidence="1">DSM 12766</strain>
    </source>
</reference>
<proteinExistence type="predicted"/>
<dbReference type="InterPro" id="IPR035383">
    <property type="entry name" value="MauJ"/>
</dbReference>
<dbReference type="Proteomes" id="UP001157137">
    <property type="component" value="Unassembled WGS sequence"/>
</dbReference>